<dbReference type="EMBL" id="CP006850">
    <property type="protein sequence ID" value="AHH17277.1"/>
    <property type="molecule type" value="Genomic_DNA"/>
</dbReference>
<dbReference type="KEGG" id="nno:NONO_c24820"/>
<dbReference type="Pfam" id="PF13563">
    <property type="entry name" value="2_5_RNA_ligase2"/>
    <property type="match status" value="1"/>
</dbReference>
<keyword evidence="2" id="KW-1185">Reference proteome</keyword>
<dbReference type="eggNOG" id="COG1514">
    <property type="taxonomic scope" value="Bacteria"/>
</dbReference>
<dbReference type="AlphaFoldDB" id="W5TDG0"/>
<reference evidence="1 2" key="1">
    <citation type="journal article" date="2014" name="Appl. Environ. Microbiol.">
        <title>Insights into the Microbial Degradation of Rubber and Gutta-Percha by Analysis of the Complete Genome of Nocardia nova SH22a.</title>
        <authorList>
            <person name="Luo Q."/>
            <person name="Hiessl S."/>
            <person name="Poehlein A."/>
            <person name="Daniel R."/>
            <person name="Steinbuchel A."/>
        </authorList>
    </citation>
    <scope>NUCLEOTIDE SEQUENCE [LARGE SCALE GENOMIC DNA]</scope>
    <source>
        <strain evidence="1">SH22a</strain>
    </source>
</reference>
<evidence type="ECO:0008006" key="3">
    <source>
        <dbReference type="Google" id="ProtNLM"/>
    </source>
</evidence>
<evidence type="ECO:0000313" key="1">
    <source>
        <dbReference type="EMBL" id="AHH17277.1"/>
    </source>
</evidence>
<dbReference type="HOGENOM" id="CLU_094015_2_0_11"/>
<dbReference type="STRING" id="1415166.NONO_c24820"/>
<sequence length="169" mass="18698">MVQSVELLLDETAEAAIRRQWQLLAAAGISSPTPDHRPHITVAVAREIWPRLDRALSQHPFRPLPVRIGGLLIFGARHPILVRPVVPTEELLALQRRIAAIVEPCPGVPATMRPGAWTPHVTLARRLKPDRVGAAMEAVATDRDSTATVVGIRRWDGDRRIEWPIAPRG</sequence>
<gene>
    <name evidence="1" type="ORF">NONO_c24820</name>
</gene>
<name>W5TDG0_9NOCA</name>
<dbReference type="OrthoDB" id="3397424at2"/>
<organism evidence="1 2">
    <name type="scientific">Nocardia nova SH22a</name>
    <dbReference type="NCBI Taxonomy" id="1415166"/>
    <lineage>
        <taxon>Bacteria</taxon>
        <taxon>Bacillati</taxon>
        <taxon>Actinomycetota</taxon>
        <taxon>Actinomycetes</taxon>
        <taxon>Mycobacteriales</taxon>
        <taxon>Nocardiaceae</taxon>
        <taxon>Nocardia</taxon>
    </lineage>
</organism>
<evidence type="ECO:0000313" key="2">
    <source>
        <dbReference type="Proteomes" id="UP000019150"/>
    </source>
</evidence>
<protein>
    <recommendedName>
        <fullName evidence="3">2'-5' RNA ligase superfamily protein</fullName>
    </recommendedName>
</protein>
<dbReference type="Gene3D" id="3.90.1140.10">
    <property type="entry name" value="Cyclic phosphodiesterase"/>
    <property type="match status" value="1"/>
</dbReference>
<dbReference type="InterPro" id="IPR009097">
    <property type="entry name" value="Cyclic_Pdiesterase"/>
</dbReference>
<proteinExistence type="predicted"/>
<dbReference type="RefSeq" id="WP_025348753.1">
    <property type="nucleotide sequence ID" value="NZ_CP006850.1"/>
</dbReference>
<dbReference type="SUPFAM" id="SSF55144">
    <property type="entry name" value="LigT-like"/>
    <property type="match status" value="1"/>
</dbReference>
<dbReference type="PATRIC" id="fig|1415166.3.peg.2535"/>
<dbReference type="Proteomes" id="UP000019150">
    <property type="component" value="Chromosome"/>
</dbReference>
<accession>W5TDG0</accession>